<evidence type="ECO:0000256" key="2">
    <source>
        <dbReference type="ARBA" id="ARBA00022801"/>
    </source>
</evidence>
<dbReference type="Pfam" id="PF00884">
    <property type="entry name" value="Sulfatase"/>
    <property type="match status" value="1"/>
</dbReference>
<dbReference type="AlphaFoldDB" id="A0A1W6ZML9"/>
<dbReference type="SUPFAM" id="SSF53649">
    <property type="entry name" value="Alkaline phosphatase-like"/>
    <property type="match status" value="1"/>
</dbReference>
<dbReference type="InterPro" id="IPR000917">
    <property type="entry name" value="Sulfatase_N"/>
</dbReference>
<dbReference type="OrthoDB" id="9795675at2"/>
<keyword evidence="4" id="KW-1185">Reference proteome</keyword>
<dbReference type="PANTHER" id="PTHR45953:SF1">
    <property type="entry name" value="IDURONATE 2-SULFATASE"/>
    <property type="match status" value="1"/>
</dbReference>
<sequence length="536" mass="60001">MTTRQPGSRRPNFILFITDQHRADYLGCYGHPILRTPHIDSIAARGTLYEKFYVASPVCMPNRATLMTGRMPAVHGVRSNGIPLSQETVTFVDLLRDAGYDTALIGKSHLQNFTGIPAMSKPAVPREGYRQPSAALRQAMRIDVSGKTYGQEQPAYWEEAGAHIATPFYGYGHVEIVTGHGDAVGGDYQNWLRAKDPKALDLLGPKNSLPHDYIVPQAYRTRIPEELYSTNYLGDRAEAYLKARKSDDAPFFLTVSFPDPHHPFNPPGKYWDMYKPEQFPVPEAFQRNDWTPPQHVQNTIEERASGKAQLHGMRTIGVSAREAQEAQALTCGMIACIDDAIGRVLKALDESGERDNTVIIFTTDHGDHLGDHRLMLKGAEQYQSILHVPFIWSDPAAPAAARTEAIGSTIDIPATILDRARIQPYVGLQGKSLLPAMGPQGKPVRDCAFVQYEHQMADKDVDTMPRWHTIVDARYRMTVMSDSEFGELYDLQNDPGEFDNLWDRPDHAPLKAKLMERLVQLEIEHTDTVPYPTGRA</sequence>
<dbReference type="GO" id="GO:0008484">
    <property type="term" value="F:sulfuric ester hydrolase activity"/>
    <property type="evidence" value="ECO:0007669"/>
    <property type="project" value="TreeGrafter"/>
</dbReference>
<protein>
    <submittedName>
        <fullName evidence="3">Uncharacterized protein</fullName>
    </submittedName>
</protein>
<reference evidence="3 4" key="1">
    <citation type="submission" date="2017-05" db="EMBL/GenBank/DDBJ databases">
        <title>Full genome sequence of Pseudorhodoplanes sinuspersici.</title>
        <authorList>
            <person name="Dastgheib S.M.M."/>
            <person name="Shavandi M."/>
            <person name="Tirandaz H."/>
        </authorList>
    </citation>
    <scope>NUCLEOTIDE SEQUENCE [LARGE SCALE GENOMIC DNA]</scope>
    <source>
        <strain evidence="3 4">RIPI110</strain>
    </source>
</reference>
<gene>
    <name evidence="3" type="ORF">CAK95_05295</name>
</gene>
<dbReference type="EMBL" id="CP021112">
    <property type="protein sequence ID" value="ARP98562.1"/>
    <property type="molecule type" value="Genomic_DNA"/>
</dbReference>
<dbReference type="STRING" id="1235591.CAK95_05295"/>
<dbReference type="GO" id="GO:0046872">
    <property type="term" value="F:metal ion binding"/>
    <property type="evidence" value="ECO:0007669"/>
    <property type="project" value="UniProtKB-KW"/>
</dbReference>
<dbReference type="Proteomes" id="UP000194137">
    <property type="component" value="Chromosome"/>
</dbReference>
<organism evidence="3 4">
    <name type="scientific">Pseudorhodoplanes sinuspersici</name>
    <dbReference type="NCBI Taxonomy" id="1235591"/>
    <lineage>
        <taxon>Bacteria</taxon>
        <taxon>Pseudomonadati</taxon>
        <taxon>Pseudomonadota</taxon>
        <taxon>Alphaproteobacteria</taxon>
        <taxon>Hyphomicrobiales</taxon>
        <taxon>Pseudorhodoplanes</taxon>
    </lineage>
</organism>
<dbReference type="GO" id="GO:0005737">
    <property type="term" value="C:cytoplasm"/>
    <property type="evidence" value="ECO:0007669"/>
    <property type="project" value="TreeGrafter"/>
</dbReference>
<evidence type="ECO:0000256" key="1">
    <source>
        <dbReference type="ARBA" id="ARBA00022723"/>
    </source>
</evidence>
<evidence type="ECO:0000313" key="3">
    <source>
        <dbReference type="EMBL" id="ARP98562.1"/>
    </source>
</evidence>
<evidence type="ECO:0000313" key="4">
    <source>
        <dbReference type="Proteomes" id="UP000194137"/>
    </source>
</evidence>
<dbReference type="RefSeq" id="WP_086086986.1">
    <property type="nucleotide sequence ID" value="NZ_CP021112.1"/>
</dbReference>
<keyword evidence="1" id="KW-0479">Metal-binding</keyword>
<name>A0A1W6ZML9_9HYPH</name>
<keyword evidence="2" id="KW-0378">Hydrolase</keyword>
<dbReference type="InterPro" id="IPR017850">
    <property type="entry name" value="Alkaline_phosphatase_core_sf"/>
</dbReference>
<accession>A0A1W6ZML9</accession>
<dbReference type="PANTHER" id="PTHR45953">
    <property type="entry name" value="IDURONATE 2-SULFATASE"/>
    <property type="match status" value="1"/>
</dbReference>
<proteinExistence type="predicted"/>
<dbReference type="KEGG" id="psin:CAK95_05295"/>
<dbReference type="Gene3D" id="3.40.720.10">
    <property type="entry name" value="Alkaline Phosphatase, subunit A"/>
    <property type="match status" value="1"/>
</dbReference>